<evidence type="ECO:0000256" key="2">
    <source>
        <dbReference type="ARBA" id="ARBA00002695"/>
    </source>
</evidence>
<accession>A0A381U6K6</accession>
<gene>
    <name evidence="12" type="ORF">METZ01_LOCUS75831</name>
</gene>
<keyword evidence="8" id="KW-0028">Amino-acid biosynthesis</keyword>
<proteinExistence type="inferred from homology"/>
<organism evidence="12">
    <name type="scientific">marine metagenome</name>
    <dbReference type="NCBI Taxonomy" id="408172"/>
    <lineage>
        <taxon>unclassified sequences</taxon>
        <taxon>metagenomes</taxon>
        <taxon>ecological metagenomes</taxon>
    </lineage>
</organism>
<comment type="function">
    <text evidence="2">Catalyzes the isomerization between 2-isopropylmalate and 3-isopropylmalate, via the formation of 2-isopropylmaleate.</text>
</comment>
<dbReference type="GO" id="GO:0009098">
    <property type="term" value="P:L-leucine biosynthetic process"/>
    <property type="evidence" value="ECO:0007669"/>
    <property type="project" value="UniProtKB-UniPathway"/>
</dbReference>
<evidence type="ECO:0000256" key="10">
    <source>
        <dbReference type="ARBA" id="ARBA00023304"/>
    </source>
</evidence>
<dbReference type="InterPro" id="IPR015928">
    <property type="entry name" value="Aconitase/3IPM_dehydase_swvl"/>
</dbReference>
<dbReference type="CDD" id="cd01577">
    <property type="entry name" value="IPMI_Swivel"/>
    <property type="match status" value="1"/>
</dbReference>
<dbReference type="NCBIfam" id="NF002458">
    <property type="entry name" value="PRK01641.1"/>
    <property type="match status" value="1"/>
</dbReference>
<feature type="domain" description="Aconitase A/isopropylmalate dehydratase small subunit swivel" evidence="11">
    <location>
        <begin position="13"/>
        <end position="119"/>
    </location>
</feature>
<protein>
    <recommendedName>
        <fullName evidence="6">3-isopropylmalate dehydratase</fullName>
        <ecNumber evidence="6">4.2.1.33</ecNumber>
    </recommendedName>
</protein>
<evidence type="ECO:0000313" key="12">
    <source>
        <dbReference type="EMBL" id="SVA22977.1"/>
    </source>
</evidence>
<evidence type="ECO:0000256" key="3">
    <source>
        <dbReference type="ARBA" id="ARBA00004729"/>
    </source>
</evidence>
<dbReference type="UniPathway" id="UPA00048">
    <property type="reaction ID" value="UER00071"/>
</dbReference>
<keyword evidence="9" id="KW-0456">Lyase</keyword>
<dbReference type="EC" id="4.2.1.33" evidence="6"/>
<evidence type="ECO:0000259" key="11">
    <source>
        <dbReference type="Pfam" id="PF00694"/>
    </source>
</evidence>
<dbReference type="InterPro" id="IPR000573">
    <property type="entry name" value="AconitaseA/IPMdHydase_ssu_swvl"/>
</dbReference>
<comment type="pathway">
    <text evidence="3">Amino-acid biosynthesis; L-leucine biosynthesis; L-leucine from 3-methyl-2-oxobutanoate: step 2/4.</text>
</comment>
<dbReference type="InterPro" id="IPR033940">
    <property type="entry name" value="IPMI_Swivel"/>
</dbReference>
<dbReference type="PANTHER" id="PTHR43345">
    <property type="entry name" value="3-ISOPROPYLMALATE DEHYDRATASE SMALL SUBUNIT 2-RELATED-RELATED"/>
    <property type="match status" value="1"/>
</dbReference>
<dbReference type="GO" id="GO:0009316">
    <property type="term" value="C:3-isopropylmalate dehydratase complex"/>
    <property type="evidence" value="ECO:0007669"/>
    <property type="project" value="InterPro"/>
</dbReference>
<dbReference type="Gene3D" id="3.20.19.10">
    <property type="entry name" value="Aconitase, domain 4"/>
    <property type="match status" value="1"/>
</dbReference>
<dbReference type="GO" id="GO:0003861">
    <property type="term" value="F:3-isopropylmalate dehydratase activity"/>
    <property type="evidence" value="ECO:0007669"/>
    <property type="project" value="UniProtKB-EC"/>
</dbReference>
<dbReference type="SUPFAM" id="SSF52016">
    <property type="entry name" value="LeuD/IlvD-like"/>
    <property type="match status" value="1"/>
</dbReference>
<evidence type="ECO:0000256" key="5">
    <source>
        <dbReference type="ARBA" id="ARBA00011271"/>
    </source>
</evidence>
<dbReference type="PANTHER" id="PTHR43345:SF5">
    <property type="entry name" value="3-ISOPROPYLMALATE DEHYDRATASE SMALL SUBUNIT"/>
    <property type="match status" value="1"/>
</dbReference>
<comment type="subunit">
    <text evidence="5">Heterodimer of LeuC and LeuD.</text>
</comment>
<evidence type="ECO:0000256" key="1">
    <source>
        <dbReference type="ARBA" id="ARBA00000491"/>
    </source>
</evidence>
<keyword evidence="7" id="KW-0432">Leucine biosynthesis</keyword>
<evidence type="ECO:0000256" key="4">
    <source>
        <dbReference type="ARBA" id="ARBA00009845"/>
    </source>
</evidence>
<evidence type="ECO:0000256" key="7">
    <source>
        <dbReference type="ARBA" id="ARBA00022430"/>
    </source>
</evidence>
<dbReference type="EMBL" id="UINC01005696">
    <property type="protein sequence ID" value="SVA22977.1"/>
    <property type="molecule type" value="Genomic_DNA"/>
</dbReference>
<keyword evidence="10" id="KW-0100">Branched-chain amino acid biosynthesis</keyword>
<comment type="similarity">
    <text evidence="4">Belongs to the LeuD family. LeuD type 1 subfamily.</text>
</comment>
<dbReference type="Pfam" id="PF00694">
    <property type="entry name" value="Aconitase_C"/>
    <property type="match status" value="1"/>
</dbReference>
<dbReference type="AlphaFoldDB" id="A0A381U6K6"/>
<dbReference type="NCBIfam" id="TIGR00171">
    <property type="entry name" value="leuD"/>
    <property type="match status" value="1"/>
</dbReference>
<reference evidence="12" key="1">
    <citation type="submission" date="2018-05" db="EMBL/GenBank/DDBJ databases">
        <authorList>
            <person name="Lanie J.A."/>
            <person name="Ng W.-L."/>
            <person name="Kazmierczak K.M."/>
            <person name="Andrzejewski T.M."/>
            <person name="Davidsen T.M."/>
            <person name="Wayne K.J."/>
            <person name="Tettelin H."/>
            <person name="Glass J.I."/>
            <person name="Rusch D."/>
            <person name="Podicherti R."/>
            <person name="Tsui H.-C.T."/>
            <person name="Winkler M.E."/>
        </authorList>
    </citation>
    <scope>NUCLEOTIDE SEQUENCE</scope>
</reference>
<evidence type="ECO:0000256" key="6">
    <source>
        <dbReference type="ARBA" id="ARBA00011998"/>
    </source>
</evidence>
<dbReference type="InterPro" id="IPR050075">
    <property type="entry name" value="LeuD"/>
</dbReference>
<name>A0A381U6K6_9ZZZZ</name>
<evidence type="ECO:0000256" key="8">
    <source>
        <dbReference type="ARBA" id="ARBA00022605"/>
    </source>
</evidence>
<evidence type="ECO:0000256" key="9">
    <source>
        <dbReference type="ARBA" id="ARBA00023239"/>
    </source>
</evidence>
<dbReference type="InterPro" id="IPR004431">
    <property type="entry name" value="3-IsopropMal_deHydase_ssu"/>
</dbReference>
<sequence>MIDDSGTKQIRRIQGRALPLRGNDIDTDRIIPARFLRSVRFEGLEDHVFEDDRKALADGAHPFSNPAYQAASVLLANANFACGSSREHAPQALQRWGIQVCLAESFSDIFMGNSTALGMPCVTAPAQVIDQLMQMTESVPTTVMTIDLIEMTVSAGNQCLEIQMASAVRESMINGTWDATGLLLDQFDEIRAVASRLPYLQGFKQG</sequence>
<comment type="catalytic activity">
    <reaction evidence="1">
        <text>(2R,3S)-3-isopropylmalate = (2S)-2-isopropylmalate</text>
        <dbReference type="Rhea" id="RHEA:32287"/>
        <dbReference type="ChEBI" id="CHEBI:1178"/>
        <dbReference type="ChEBI" id="CHEBI:35121"/>
        <dbReference type="EC" id="4.2.1.33"/>
    </reaction>
</comment>